<feature type="domain" description="Mut7-C RNAse" evidence="1">
    <location>
        <begin position="24"/>
        <end position="125"/>
    </location>
</feature>
<dbReference type="InterPro" id="IPR002782">
    <property type="entry name" value="Mut7-C_RNAse_dom"/>
</dbReference>
<name>A0AAN8PVC5_PATCE</name>
<dbReference type="PANTHER" id="PTHR47765:SF2">
    <property type="entry name" value="EXONUCLEASE MUT-7 HOMOLOG"/>
    <property type="match status" value="1"/>
</dbReference>
<dbReference type="InterPro" id="IPR052408">
    <property type="entry name" value="Exonuclease_MUT-7-like"/>
</dbReference>
<keyword evidence="3" id="KW-1185">Reference proteome</keyword>
<gene>
    <name evidence="2" type="ORF">SNE40_015538</name>
</gene>
<dbReference type="EMBL" id="JAZGQO010000010">
    <property type="protein sequence ID" value="KAK6177435.1"/>
    <property type="molecule type" value="Genomic_DNA"/>
</dbReference>
<dbReference type="Pfam" id="PF01927">
    <property type="entry name" value="Mut7-C"/>
    <property type="match status" value="2"/>
</dbReference>
<reference evidence="2 3" key="1">
    <citation type="submission" date="2024-01" db="EMBL/GenBank/DDBJ databases">
        <title>The genome of the rayed Mediterranean limpet Patella caerulea (Linnaeus, 1758).</title>
        <authorList>
            <person name="Anh-Thu Weber A."/>
            <person name="Halstead-Nussloch G."/>
        </authorList>
    </citation>
    <scope>NUCLEOTIDE SEQUENCE [LARGE SCALE GENOMIC DNA]</scope>
    <source>
        <strain evidence="2">AATW-2023a</strain>
        <tissue evidence="2">Whole specimen</tissue>
    </source>
</reference>
<dbReference type="Proteomes" id="UP001347796">
    <property type="component" value="Unassembled WGS sequence"/>
</dbReference>
<comment type="caution">
    <text evidence="2">The sequence shown here is derived from an EMBL/GenBank/DDBJ whole genome shotgun (WGS) entry which is preliminary data.</text>
</comment>
<proteinExistence type="predicted"/>
<dbReference type="PANTHER" id="PTHR47765">
    <property type="entry name" value="3'-5' EXONUCLEASE DOMAIN-CONTAINING PROTEIN"/>
    <property type="match status" value="1"/>
</dbReference>
<protein>
    <recommendedName>
        <fullName evidence="1">Mut7-C RNAse domain-containing protein</fullName>
    </recommendedName>
</protein>
<evidence type="ECO:0000313" key="2">
    <source>
        <dbReference type="EMBL" id="KAK6177435.1"/>
    </source>
</evidence>
<dbReference type="AlphaFoldDB" id="A0AAN8PVC5"/>
<accession>A0AAN8PVC5</accession>
<sequence>MKRLSALEKKIVHNDEYQSPGKLRVVCDTMLQGTGRYLRSCGVDVKIMENHEDHDVAIQSGLKEERIILSSGNPYKKILSHVGQDACYDVISQGAQDQATEVLRHFNVKVTPQDIFSRCQVCNGDEYVKMPSSDMTILSDRKDFLIGSGDTVLSLTSNPYDNQSLSKRFEEEYGIEFSNLTFMKSQAFIKIELIPKAMITKVDWFYVCATCGKIFWEGSHFSRICDQFSHILTLTEQDTNIYDHILNS</sequence>
<evidence type="ECO:0000259" key="1">
    <source>
        <dbReference type="Pfam" id="PF01927"/>
    </source>
</evidence>
<organism evidence="2 3">
    <name type="scientific">Patella caerulea</name>
    <name type="common">Rayed Mediterranean limpet</name>
    <dbReference type="NCBI Taxonomy" id="87958"/>
    <lineage>
        <taxon>Eukaryota</taxon>
        <taxon>Metazoa</taxon>
        <taxon>Spiralia</taxon>
        <taxon>Lophotrochozoa</taxon>
        <taxon>Mollusca</taxon>
        <taxon>Gastropoda</taxon>
        <taxon>Patellogastropoda</taxon>
        <taxon>Patelloidea</taxon>
        <taxon>Patellidae</taxon>
        <taxon>Patella</taxon>
    </lineage>
</organism>
<feature type="domain" description="Mut7-C RNAse" evidence="1">
    <location>
        <begin position="192"/>
        <end position="225"/>
    </location>
</feature>
<evidence type="ECO:0000313" key="3">
    <source>
        <dbReference type="Proteomes" id="UP001347796"/>
    </source>
</evidence>